<protein>
    <submittedName>
        <fullName evidence="3">Uncharacterized protein</fullName>
    </submittedName>
</protein>
<feature type="transmembrane region" description="Helical" evidence="1">
    <location>
        <begin position="337"/>
        <end position="358"/>
    </location>
</feature>
<feature type="transmembrane region" description="Helical" evidence="1">
    <location>
        <begin position="230"/>
        <end position="253"/>
    </location>
</feature>
<keyword evidence="1" id="KW-1133">Transmembrane helix</keyword>
<feature type="transmembrane region" description="Helical" evidence="1">
    <location>
        <begin position="186"/>
        <end position="210"/>
    </location>
</feature>
<keyword evidence="4" id="KW-1185">Reference proteome</keyword>
<feature type="signal peptide" evidence="2">
    <location>
        <begin position="1"/>
        <end position="20"/>
    </location>
</feature>
<dbReference type="EMBL" id="MU005629">
    <property type="protein sequence ID" value="KAF2676858.1"/>
    <property type="molecule type" value="Genomic_DNA"/>
</dbReference>
<gene>
    <name evidence="3" type="ORF">K458DRAFT_321154</name>
</gene>
<keyword evidence="1" id="KW-0472">Membrane</keyword>
<keyword evidence="2" id="KW-0732">Signal</keyword>
<evidence type="ECO:0000313" key="4">
    <source>
        <dbReference type="Proteomes" id="UP000799291"/>
    </source>
</evidence>
<evidence type="ECO:0000256" key="2">
    <source>
        <dbReference type="SAM" id="SignalP"/>
    </source>
</evidence>
<feature type="chain" id="PRO_5026204545" evidence="2">
    <location>
        <begin position="21"/>
        <end position="417"/>
    </location>
</feature>
<reference evidence="3" key="1">
    <citation type="journal article" date="2020" name="Stud. Mycol.">
        <title>101 Dothideomycetes genomes: a test case for predicting lifestyles and emergence of pathogens.</title>
        <authorList>
            <person name="Haridas S."/>
            <person name="Albert R."/>
            <person name="Binder M."/>
            <person name="Bloem J."/>
            <person name="Labutti K."/>
            <person name="Salamov A."/>
            <person name="Andreopoulos B."/>
            <person name="Baker S."/>
            <person name="Barry K."/>
            <person name="Bills G."/>
            <person name="Bluhm B."/>
            <person name="Cannon C."/>
            <person name="Castanera R."/>
            <person name="Culley D."/>
            <person name="Daum C."/>
            <person name="Ezra D."/>
            <person name="Gonzalez J."/>
            <person name="Henrissat B."/>
            <person name="Kuo A."/>
            <person name="Liang C."/>
            <person name="Lipzen A."/>
            <person name="Lutzoni F."/>
            <person name="Magnuson J."/>
            <person name="Mondo S."/>
            <person name="Nolan M."/>
            <person name="Ohm R."/>
            <person name="Pangilinan J."/>
            <person name="Park H.-J."/>
            <person name="Ramirez L."/>
            <person name="Alfaro M."/>
            <person name="Sun H."/>
            <person name="Tritt A."/>
            <person name="Yoshinaga Y."/>
            <person name="Zwiers L.-H."/>
            <person name="Turgeon B."/>
            <person name="Goodwin S."/>
            <person name="Spatafora J."/>
            <person name="Crous P."/>
            <person name="Grigoriev I."/>
        </authorList>
    </citation>
    <scope>NUCLEOTIDE SEQUENCE</scope>
    <source>
        <strain evidence="3">CBS 122367</strain>
    </source>
</reference>
<accession>A0A6G1IFJ0</accession>
<proteinExistence type="predicted"/>
<evidence type="ECO:0000313" key="3">
    <source>
        <dbReference type="EMBL" id="KAF2676858.1"/>
    </source>
</evidence>
<sequence>MAKFLFCLVAVVSLLQCADALPDYDYDQAALTTPTTDAIFNATPIYPLKFQSFYPQLSVILEQATRGPCFLSLQAYEGNMSARTEKHGGVGNYCYHQNDCIISTLYESNKANMAAASVLLGLTPTILGTVGPAIAEVALLSSRRPLLSLLLSMGSPTAFPARFLAFEDPIKLLSPGRPSILNHSHLPVRFAMVASFLQYVFAIVAILNLITTSLELGLKTVLSWRCSVSWLPVIWAITPIACHAPAVLSFVVYQRKVKSHPQNNEKDIDETTLSSRKTLNSTDTRSRQRRSLSDRLRYAFSSEFTLSAKTDGVPIKKASKDVPPGAWSIIFQSMASLFGILQIIFGTAVFSSLLYIGVEDATRLLLKYTGSALCCRLIMYLELEGMIKVVQDEEEKDKAKRPEEREVLIVHTKEYMG</sequence>
<keyword evidence="1" id="KW-0812">Transmembrane</keyword>
<organism evidence="3 4">
    <name type="scientific">Lentithecium fluviatile CBS 122367</name>
    <dbReference type="NCBI Taxonomy" id="1168545"/>
    <lineage>
        <taxon>Eukaryota</taxon>
        <taxon>Fungi</taxon>
        <taxon>Dikarya</taxon>
        <taxon>Ascomycota</taxon>
        <taxon>Pezizomycotina</taxon>
        <taxon>Dothideomycetes</taxon>
        <taxon>Pleosporomycetidae</taxon>
        <taxon>Pleosporales</taxon>
        <taxon>Massarineae</taxon>
        <taxon>Lentitheciaceae</taxon>
        <taxon>Lentithecium</taxon>
    </lineage>
</organism>
<evidence type="ECO:0000256" key="1">
    <source>
        <dbReference type="SAM" id="Phobius"/>
    </source>
</evidence>
<dbReference type="OrthoDB" id="3009728at2759"/>
<dbReference type="Proteomes" id="UP000799291">
    <property type="component" value="Unassembled WGS sequence"/>
</dbReference>
<dbReference type="AlphaFoldDB" id="A0A6G1IFJ0"/>
<name>A0A6G1IFJ0_9PLEO</name>